<proteinExistence type="predicted"/>
<keyword evidence="1" id="KW-0812">Transmembrane</keyword>
<gene>
    <name evidence="2" type="ORF">SAMN02745213_00914</name>
</gene>
<keyword evidence="1" id="KW-1133">Transmembrane helix</keyword>
<evidence type="ECO:0000256" key="1">
    <source>
        <dbReference type="SAM" id="Phobius"/>
    </source>
</evidence>
<protein>
    <submittedName>
        <fullName evidence="2">Uncharacterized protein</fullName>
    </submittedName>
</protein>
<organism evidence="2 3">
    <name type="scientific">Succinivibrio dextrinosolvens DSM 3072</name>
    <dbReference type="NCBI Taxonomy" id="1123324"/>
    <lineage>
        <taxon>Bacteria</taxon>
        <taxon>Pseudomonadati</taxon>
        <taxon>Pseudomonadota</taxon>
        <taxon>Gammaproteobacteria</taxon>
        <taxon>Aeromonadales</taxon>
        <taxon>Succinivibrionaceae</taxon>
        <taxon>Succinivibrio</taxon>
    </lineage>
</organism>
<dbReference type="AlphaFoldDB" id="A0A1T4V6K8"/>
<dbReference type="EMBL" id="FUXX01000011">
    <property type="protein sequence ID" value="SKA60605.1"/>
    <property type="molecule type" value="Genomic_DNA"/>
</dbReference>
<sequence length="384" mass="45427">MNNSYKKASFLFLGLHCSGILCLFIIFYFMAFFFDPLHIFTTPEDKENAPYSTDQRLQNAGYIRTFDFNSVIIGNSHMENLSHKKTADYLPGKWFNLSMSGSRNNERKIVLEKVFREKNIKQVLLLLTGDLIINSTEGFDILYDRNPINDILIYFNNKYSKCFVKHTFNRILGTHFDDNCFGHKLNIDEHNAWIYYPAHNSRFGGIEKWAQHYQNDRTYNDVNNKYLITSRPLKTLPKAIKREIEKNINENIVSLVKAHPETVFYCYAQPYFKLFYSLDLRNQDGQATEIYAEFLRVSARVASSFKNFKLYGFDNLPFASDVKNYKDMIHFSREMNYQLLEYIKEDRYSLDQNNIDEYIDDFIKGCYSFDIKSFHNELNVLIKK</sequence>
<dbReference type="RefSeq" id="WP_143675604.1">
    <property type="nucleotide sequence ID" value="NZ_FUXX01000011.1"/>
</dbReference>
<accession>A0A1T4V6K8</accession>
<feature type="transmembrane region" description="Helical" evidence="1">
    <location>
        <begin position="12"/>
        <end position="34"/>
    </location>
</feature>
<name>A0A1T4V6K8_9GAMM</name>
<keyword evidence="1" id="KW-0472">Membrane</keyword>
<evidence type="ECO:0000313" key="3">
    <source>
        <dbReference type="Proteomes" id="UP000242432"/>
    </source>
</evidence>
<dbReference type="Proteomes" id="UP000242432">
    <property type="component" value="Unassembled WGS sequence"/>
</dbReference>
<evidence type="ECO:0000313" key="2">
    <source>
        <dbReference type="EMBL" id="SKA60605.1"/>
    </source>
</evidence>
<keyword evidence="3" id="KW-1185">Reference proteome</keyword>
<reference evidence="3" key="1">
    <citation type="submission" date="2017-02" db="EMBL/GenBank/DDBJ databases">
        <authorList>
            <person name="Varghese N."/>
            <person name="Submissions S."/>
        </authorList>
    </citation>
    <scope>NUCLEOTIDE SEQUENCE [LARGE SCALE GENOMIC DNA]</scope>
    <source>
        <strain evidence="3">DSM 3072</strain>
    </source>
</reference>